<organism evidence="2 3">
    <name type="scientific">Sphaerimonospora thailandensis</name>
    <dbReference type="NCBI Taxonomy" id="795644"/>
    <lineage>
        <taxon>Bacteria</taxon>
        <taxon>Bacillati</taxon>
        <taxon>Actinomycetota</taxon>
        <taxon>Actinomycetes</taxon>
        <taxon>Streptosporangiales</taxon>
        <taxon>Streptosporangiaceae</taxon>
        <taxon>Sphaerimonospora</taxon>
    </lineage>
</organism>
<dbReference type="RefSeq" id="WP_239089884.1">
    <property type="nucleotide sequence ID" value="NZ_BOOG01000044.1"/>
</dbReference>
<accession>A0A8J3RAD2</accession>
<protein>
    <recommendedName>
        <fullName evidence="1">DUF397 domain-containing protein</fullName>
    </recommendedName>
</protein>
<gene>
    <name evidence="2" type="ORF">Mth01_43200</name>
</gene>
<evidence type="ECO:0000259" key="1">
    <source>
        <dbReference type="Pfam" id="PF04149"/>
    </source>
</evidence>
<evidence type="ECO:0000313" key="2">
    <source>
        <dbReference type="EMBL" id="GIH72067.1"/>
    </source>
</evidence>
<dbReference type="Proteomes" id="UP000610966">
    <property type="component" value="Unassembled WGS sequence"/>
</dbReference>
<sequence length="150" mass="15656">MSSHPASEAMTWTTSSFSDGGANCVMVGRGAPGVVGLRDSKFPSLPAIVVSAEAWTHFADFLLAAPVDHCPIEAIPQGKTDLYQLDLAGATWISAPKGLVSDRVQMASLPGGAVALRHPADGATLRYTRAEWIAFMRGLNAGEFATQAAA</sequence>
<dbReference type="AlphaFoldDB" id="A0A8J3RAD2"/>
<comment type="caution">
    <text evidence="2">The sequence shown here is derived from an EMBL/GenBank/DDBJ whole genome shotgun (WGS) entry which is preliminary data.</text>
</comment>
<dbReference type="InterPro" id="IPR007278">
    <property type="entry name" value="DUF397"/>
</dbReference>
<dbReference type="Pfam" id="PF04149">
    <property type="entry name" value="DUF397"/>
    <property type="match status" value="1"/>
</dbReference>
<name>A0A8J3RAD2_9ACTN</name>
<evidence type="ECO:0000313" key="3">
    <source>
        <dbReference type="Proteomes" id="UP000610966"/>
    </source>
</evidence>
<proteinExistence type="predicted"/>
<keyword evidence="3" id="KW-1185">Reference proteome</keyword>
<reference evidence="2" key="1">
    <citation type="submission" date="2021-01" db="EMBL/GenBank/DDBJ databases">
        <title>Whole genome shotgun sequence of Sphaerimonospora thailandensis NBRC 107569.</title>
        <authorList>
            <person name="Komaki H."/>
            <person name="Tamura T."/>
        </authorList>
    </citation>
    <scope>NUCLEOTIDE SEQUENCE</scope>
    <source>
        <strain evidence="2">NBRC 107569</strain>
    </source>
</reference>
<feature type="domain" description="DUF397" evidence="1">
    <location>
        <begin position="11"/>
        <end position="60"/>
    </location>
</feature>
<dbReference type="EMBL" id="BOOG01000044">
    <property type="protein sequence ID" value="GIH72067.1"/>
    <property type="molecule type" value="Genomic_DNA"/>
</dbReference>